<accession>A0ACA9KIE7</accession>
<dbReference type="EMBL" id="CAJVPU010001232">
    <property type="protein sequence ID" value="CAG8475141.1"/>
    <property type="molecule type" value="Genomic_DNA"/>
</dbReference>
<sequence>MIEVENYYQDKPVVVIEALLDKVTKIDVIIRNLLESLTKTKCDINGASNNNNVIKKYKNNNDNKEDTVFEGSSLDCRAVTDNRIQQKSEHQLAKMYSVAMIVD</sequence>
<name>A0ACA9KIE7_9GLOM</name>
<evidence type="ECO:0000313" key="1">
    <source>
        <dbReference type="EMBL" id="CAG8475141.1"/>
    </source>
</evidence>
<comment type="caution">
    <text evidence="1">The sequence shown here is derived from an EMBL/GenBank/DDBJ whole genome shotgun (WGS) entry which is preliminary data.</text>
</comment>
<evidence type="ECO:0000313" key="2">
    <source>
        <dbReference type="Proteomes" id="UP000789702"/>
    </source>
</evidence>
<gene>
    <name evidence="1" type="ORF">DHETER_LOCUS1886</name>
</gene>
<dbReference type="Proteomes" id="UP000789702">
    <property type="component" value="Unassembled WGS sequence"/>
</dbReference>
<proteinExistence type="predicted"/>
<keyword evidence="2" id="KW-1185">Reference proteome</keyword>
<protein>
    <submittedName>
        <fullName evidence="1">7358_t:CDS:1</fullName>
    </submittedName>
</protein>
<reference evidence="1" key="1">
    <citation type="submission" date="2021-06" db="EMBL/GenBank/DDBJ databases">
        <authorList>
            <person name="Kallberg Y."/>
            <person name="Tangrot J."/>
            <person name="Rosling A."/>
        </authorList>
    </citation>
    <scope>NUCLEOTIDE SEQUENCE</scope>
    <source>
        <strain evidence="1">IL203A</strain>
    </source>
</reference>
<organism evidence="1 2">
    <name type="scientific">Dentiscutata heterogama</name>
    <dbReference type="NCBI Taxonomy" id="1316150"/>
    <lineage>
        <taxon>Eukaryota</taxon>
        <taxon>Fungi</taxon>
        <taxon>Fungi incertae sedis</taxon>
        <taxon>Mucoromycota</taxon>
        <taxon>Glomeromycotina</taxon>
        <taxon>Glomeromycetes</taxon>
        <taxon>Diversisporales</taxon>
        <taxon>Gigasporaceae</taxon>
        <taxon>Dentiscutata</taxon>
    </lineage>
</organism>